<dbReference type="InterPro" id="IPR029063">
    <property type="entry name" value="SAM-dependent_MTases_sf"/>
</dbReference>
<evidence type="ECO:0000256" key="1">
    <source>
        <dbReference type="ARBA" id="ARBA00022603"/>
    </source>
</evidence>
<evidence type="ECO:0000313" key="4">
    <source>
        <dbReference type="Proteomes" id="UP001223743"/>
    </source>
</evidence>
<proteinExistence type="predicted"/>
<accession>A0ABU0M8N8</accession>
<dbReference type="PANTHER" id="PTHR43648">
    <property type="entry name" value="ELECTRON TRANSFER FLAVOPROTEIN BETA SUBUNIT LYSINE METHYLTRANSFERASE"/>
    <property type="match status" value="1"/>
</dbReference>
<evidence type="ECO:0000256" key="2">
    <source>
        <dbReference type="ARBA" id="ARBA00022679"/>
    </source>
</evidence>
<keyword evidence="1" id="KW-0489">Methyltransferase</keyword>
<comment type="caution">
    <text evidence="3">The sequence shown here is derived from an EMBL/GenBank/DDBJ whole genome shotgun (WGS) entry which is preliminary data.</text>
</comment>
<protein>
    <submittedName>
        <fullName evidence="3">Nicotinamide N-methyase</fullName>
    </submittedName>
</protein>
<keyword evidence="2" id="KW-0808">Transferase</keyword>
<gene>
    <name evidence="3" type="ORF">QO015_002736</name>
</gene>
<dbReference type="RefSeq" id="WP_266278700.1">
    <property type="nucleotide sequence ID" value="NZ_JAPKNF010000001.1"/>
</dbReference>
<dbReference type="InterPro" id="IPR050078">
    <property type="entry name" value="Ribosomal_L11_MeTrfase_PrmA"/>
</dbReference>
<dbReference type="Proteomes" id="UP001223743">
    <property type="component" value="Unassembled WGS sequence"/>
</dbReference>
<name>A0ABU0M8N8_9HYPH</name>
<dbReference type="EMBL" id="JAUSWJ010000001">
    <property type="protein sequence ID" value="MDQ0517123.1"/>
    <property type="molecule type" value="Genomic_DNA"/>
</dbReference>
<reference evidence="3 4" key="1">
    <citation type="submission" date="2023-07" db="EMBL/GenBank/DDBJ databases">
        <title>Genomic Encyclopedia of Type Strains, Phase IV (KMG-IV): sequencing the most valuable type-strain genomes for metagenomic binning, comparative biology and taxonomic classification.</title>
        <authorList>
            <person name="Goeker M."/>
        </authorList>
    </citation>
    <scope>NUCLEOTIDE SEQUENCE [LARGE SCALE GENOMIC DNA]</scope>
    <source>
        <strain evidence="3 4">B1-1</strain>
    </source>
</reference>
<organism evidence="3 4">
    <name type="scientific">Kaistia geumhonensis</name>
    <dbReference type="NCBI Taxonomy" id="410839"/>
    <lineage>
        <taxon>Bacteria</taxon>
        <taxon>Pseudomonadati</taxon>
        <taxon>Pseudomonadota</taxon>
        <taxon>Alphaproteobacteria</taxon>
        <taxon>Hyphomicrobiales</taxon>
        <taxon>Kaistiaceae</taxon>
        <taxon>Kaistia</taxon>
    </lineage>
</organism>
<dbReference type="SUPFAM" id="SSF53335">
    <property type="entry name" value="S-adenosyl-L-methionine-dependent methyltransferases"/>
    <property type="match status" value="1"/>
</dbReference>
<dbReference type="PANTHER" id="PTHR43648:SF1">
    <property type="entry name" value="ELECTRON TRANSFER FLAVOPROTEIN BETA SUBUNIT LYSINE METHYLTRANSFERASE"/>
    <property type="match status" value="1"/>
</dbReference>
<dbReference type="Pfam" id="PF06325">
    <property type="entry name" value="PrmA"/>
    <property type="match status" value="1"/>
</dbReference>
<sequence>MGDRVRTDGRRPLTGEAAEEAAAEEARRRFVSAETRLMAVPSLPEISLHLADDATALWSRSEDQLGAAGAPLPFWAFAWAGGRGLARFVLDSPDLVRGRRVLDFATGSGLVAIAAAKAGAVLVEAVDIDPFAVTACRLNAEANGAALDVACIDRVGSPLDVDLVLCGDVFYDRAMTAHVLPWMRALAARGTHVLVGDPGRRYCPQGGIRVLATLTVPTEPALEDAPQKRVRILAIDPH</sequence>
<keyword evidence="4" id="KW-1185">Reference proteome</keyword>
<dbReference type="Gene3D" id="3.40.50.150">
    <property type="entry name" value="Vaccinia Virus protein VP39"/>
    <property type="match status" value="1"/>
</dbReference>
<evidence type="ECO:0000313" key="3">
    <source>
        <dbReference type="EMBL" id="MDQ0517123.1"/>
    </source>
</evidence>